<keyword evidence="4 7" id="KW-0255">Endonuclease</keyword>
<sequence length="106" mass="12746">MQEILKKDRDFQKVYKKKNVTGNRVFTMFLNKNNLPTTRVGFVITKKFGNAVTRNKFKRRLRMILRDYDLKPGYDVVLILKKDKSYIDYSELKRSFEHVLRKKGLI</sequence>
<dbReference type="GO" id="GO:0000049">
    <property type="term" value="F:tRNA binding"/>
    <property type="evidence" value="ECO:0007669"/>
    <property type="project" value="UniProtKB-UniRule"/>
</dbReference>
<comment type="subunit">
    <text evidence="7">Consists of a catalytic RNA component (M1 or rnpB) and a protein subunit.</text>
</comment>
<name>E0NJK8_9FIRM</name>
<reference evidence="9 10" key="1">
    <citation type="submission" date="2010-07" db="EMBL/GenBank/DDBJ databases">
        <authorList>
            <person name="Muzny D."/>
            <person name="Qin X."/>
            <person name="Deng J."/>
            <person name="Jiang H."/>
            <person name="Liu Y."/>
            <person name="Qu J."/>
            <person name="Song X.-Z."/>
            <person name="Zhang L."/>
            <person name="Thornton R."/>
            <person name="Coyle M."/>
            <person name="Francisco L."/>
            <person name="Jackson L."/>
            <person name="Javaid M."/>
            <person name="Korchina V."/>
            <person name="Kovar C."/>
            <person name="Mata R."/>
            <person name="Mathew T."/>
            <person name="Ngo R."/>
            <person name="Nguyen L."/>
            <person name="Nguyen N."/>
            <person name="Okwuonu G."/>
            <person name="Ongeri F."/>
            <person name="Pham C."/>
            <person name="Simmons D."/>
            <person name="Wilczek-Boney K."/>
            <person name="Hale W."/>
            <person name="Jakkamsetti A."/>
            <person name="Pham P."/>
            <person name="Ruth R."/>
            <person name="San Lucas F."/>
            <person name="Warren J."/>
            <person name="Zhang J."/>
            <person name="Zhao Z."/>
            <person name="Zhou C."/>
            <person name="Zhu D."/>
            <person name="Lee S."/>
            <person name="Bess C."/>
            <person name="Blankenburg K."/>
            <person name="Forbes L."/>
            <person name="Fu Q."/>
            <person name="Gubbala S."/>
            <person name="Hirani K."/>
            <person name="Jayaseelan J.C."/>
            <person name="Lara F."/>
            <person name="Munidasa M."/>
            <person name="Palculict T."/>
            <person name="Patil S."/>
            <person name="Pu L.-L."/>
            <person name="Saada N."/>
            <person name="Tang L."/>
            <person name="Weissenberger G."/>
            <person name="Zhu Y."/>
            <person name="Hemphill L."/>
            <person name="Shang Y."/>
            <person name="Youmans B."/>
            <person name="Ayvaz T."/>
            <person name="Ross M."/>
            <person name="Santibanez J."/>
            <person name="Aqrawi P."/>
            <person name="Gross S."/>
            <person name="Joshi V."/>
            <person name="Fowler G."/>
            <person name="Nazareth L."/>
            <person name="Reid J."/>
            <person name="Worley K."/>
            <person name="Petrosino J."/>
            <person name="Highlander S."/>
            <person name="Gibbs R."/>
        </authorList>
    </citation>
    <scope>NUCLEOTIDE SEQUENCE [LARGE SCALE GENOMIC DNA]</scope>
    <source>
        <strain evidence="9 10">ATCC BAA-1640</strain>
    </source>
</reference>
<dbReference type="AlphaFoldDB" id="E0NJK8"/>
<evidence type="ECO:0000256" key="7">
    <source>
        <dbReference type="HAMAP-Rule" id="MF_00227"/>
    </source>
</evidence>
<accession>E0NJK8</accession>
<dbReference type="RefSeq" id="WP_008901183.1">
    <property type="nucleotide sequence ID" value="NZ_GL397071.1"/>
</dbReference>
<keyword evidence="10" id="KW-1185">Reference proteome</keyword>
<dbReference type="HOGENOM" id="CLU_117179_9_3_9"/>
<evidence type="ECO:0000313" key="9">
    <source>
        <dbReference type="EMBL" id="EFM26028.1"/>
    </source>
</evidence>
<dbReference type="eggNOG" id="COG0594">
    <property type="taxonomic scope" value="Bacteria"/>
</dbReference>
<keyword evidence="3 7" id="KW-0540">Nuclease</keyword>
<dbReference type="HAMAP" id="MF_00227">
    <property type="entry name" value="RNase_P"/>
    <property type="match status" value="1"/>
</dbReference>
<dbReference type="GO" id="GO:0030677">
    <property type="term" value="C:ribonuclease P complex"/>
    <property type="evidence" value="ECO:0007669"/>
    <property type="project" value="TreeGrafter"/>
</dbReference>
<dbReference type="Gene3D" id="3.30.230.10">
    <property type="match status" value="1"/>
</dbReference>
<evidence type="ECO:0000256" key="6">
    <source>
        <dbReference type="ARBA" id="ARBA00022884"/>
    </source>
</evidence>
<proteinExistence type="inferred from homology"/>
<dbReference type="STRING" id="862517.HMPREF9225_0347"/>
<evidence type="ECO:0000256" key="3">
    <source>
        <dbReference type="ARBA" id="ARBA00022722"/>
    </source>
</evidence>
<evidence type="ECO:0000256" key="5">
    <source>
        <dbReference type="ARBA" id="ARBA00022801"/>
    </source>
</evidence>
<dbReference type="Pfam" id="PF00825">
    <property type="entry name" value="Ribonuclease_P"/>
    <property type="match status" value="1"/>
</dbReference>
<dbReference type="InterPro" id="IPR014721">
    <property type="entry name" value="Ribsml_uS5_D2-typ_fold_subgr"/>
</dbReference>
<evidence type="ECO:0000256" key="4">
    <source>
        <dbReference type="ARBA" id="ARBA00022759"/>
    </source>
</evidence>
<protein>
    <recommendedName>
        <fullName evidence="7 8">Ribonuclease P protein component</fullName>
        <shortName evidence="7">RNase P protein</shortName>
        <shortName evidence="7">RNaseP protein</shortName>
        <ecNumber evidence="7 8">3.1.26.5</ecNumber>
    </recommendedName>
    <alternativeName>
        <fullName evidence="7">Protein C5</fullName>
    </alternativeName>
</protein>
<dbReference type="InterPro" id="IPR000100">
    <property type="entry name" value="RNase_P"/>
</dbReference>
<keyword evidence="6 7" id="KW-0694">RNA-binding</keyword>
<dbReference type="OrthoDB" id="9810867at2"/>
<dbReference type="InterPro" id="IPR020568">
    <property type="entry name" value="Ribosomal_Su5_D2-typ_SF"/>
</dbReference>
<dbReference type="PANTHER" id="PTHR33992:SF1">
    <property type="entry name" value="RIBONUCLEASE P PROTEIN COMPONENT"/>
    <property type="match status" value="1"/>
</dbReference>
<dbReference type="EMBL" id="AEEH01000018">
    <property type="protein sequence ID" value="EFM26028.1"/>
    <property type="molecule type" value="Genomic_DNA"/>
</dbReference>
<evidence type="ECO:0000313" key="10">
    <source>
        <dbReference type="Proteomes" id="UP000003280"/>
    </source>
</evidence>
<comment type="caution">
    <text evidence="9">The sequence shown here is derived from an EMBL/GenBank/DDBJ whole genome shotgun (WGS) entry which is preliminary data.</text>
</comment>
<dbReference type="NCBIfam" id="TIGR00188">
    <property type="entry name" value="rnpA"/>
    <property type="match status" value="1"/>
</dbReference>
<dbReference type="InterPro" id="IPR020539">
    <property type="entry name" value="RNase_P_CS"/>
</dbReference>
<dbReference type="GO" id="GO:0001682">
    <property type="term" value="P:tRNA 5'-leader removal"/>
    <property type="evidence" value="ECO:0007669"/>
    <property type="project" value="UniProtKB-UniRule"/>
</dbReference>
<keyword evidence="2 7" id="KW-0819">tRNA processing</keyword>
<dbReference type="SUPFAM" id="SSF54211">
    <property type="entry name" value="Ribosomal protein S5 domain 2-like"/>
    <property type="match status" value="1"/>
</dbReference>
<dbReference type="Proteomes" id="UP000003280">
    <property type="component" value="Unassembled WGS sequence"/>
</dbReference>
<organism evidence="9 10">
    <name type="scientific">Peptoniphilus duerdenii ATCC BAA-1640</name>
    <dbReference type="NCBI Taxonomy" id="862517"/>
    <lineage>
        <taxon>Bacteria</taxon>
        <taxon>Bacillati</taxon>
        <taxon>Bacillota</taxon>
        <taxon>Tissierellia</taxon>
        <taxon>Tissierellales</taxon>
        <taxon>Peptoniphilaceae</taxon>
        <taxon>Peptoniphilus</taxon>
    </lineage>
</organism>
<evidence type="ECO:0000256" key="8">
    <source>
        <dbReference type="NCBIfam" id="TIGR00188"/>
    </source>
</evidence>
<dbReference type="GO" id="GO:0004526">
    <property type="term" value="F:ribonuclease P activity"/>
    <property type="evidence" value="ECO:0007669"/>
    <property type="project" value="UniProtKB-UniRule"/>
</dbReference>
<dbReference type="PANTHER" id="PTHR33992">
    <property type="entry name" value="RIBONUCLEASE P PROTEIN COMPONENT"/>
    <property type="match status" value="1"/>
</dbReference>
<evidence type="ECO:0000256" key="2">
    <source>
        <dbReference type="ARBA" id="ARBA00022694"/>
    </source>
</evidence>
<comment type="similarity">
    <text evidence="7">Belongs to the RnpA family.</text>
</comment>
<comment type="catalytic activity">
    <reaction evidence="7">
        <text>Endonucleolytic cleavage of RNA, removing 5'-extranucleotides from tRNA precursor.</text>
        <dbReference type="EC" id="3.1.26.5"/>
    </reaction>
</comment>
<gene>
    <name evidence="7 9" type="primary">rnpA</name>
    <name evidence="9" type="ORF">HMPREF9225_0347</name>
</gene>
<dbReference type="GO" id="GO:0042781">
    <property type="term" value="F:3'-tRNA processing endoribonuclease activity"/>
    <property type="evidence" value="ECO:0007669"/>
    <property type="project" value="TreeGrafter"/>
</dbReference>
<evidence type="ECO:0000256" key="1">
    <source>
        <dbReference type="ARBA" id="ARBA00002663"/>
    </source>
</evidence>
<dbReference type="EC" id="3.1.26.5" evidence="7 8"/>
<keyword evidence="5 7" id="KW-0378">Hydrolase</keyword>
<dbReference type="PROSITE" id="PS00648">
    <property type="entry name" value="RIBONUCLEASE_P"/>
    <property type="match status" value="1"/>
</dbReference>
<comment type="function">
    <text evidence="1 7">RNaseP catalyzes the removal of the 5'-leader sequence from pre-tRNA to produce the mature 5'-terminus. It can also cleave other RNA substrates such as 4.5S RNA. The protein component plays an auxiliary but essential role in vivo by binding to the 5'-leader sequence and broadening the substrate specificity of the ribozyme.</text>
</comment>